<feature type="non-terminal residue" evidence="2">
    <location>
        <position position="39"/>
    </location>
</feature>
<evidence type="ECO:0000313" key="3">
    <source>
        <dbReference type="Proteomes" id="UP000236291"/>
    </source>
</evidence>
<protein>
    <submittedName>
        <fullName evidence="2">Uncharacterized protein</fullName>
    </submittedName>
</protein>
<name>A0A2K3KRI6_TRIPR</name>
<organism evidence="2 3">
    <name type="scientific">Trifolium pratense</name>
    <name type="common">Red clover</name>
    <dbReference type="NCBI Taxonomy" id="57577"/>
    <lineage>
        <taxon>Eukaryota</taxon>
        <taxon>Viridiplantae</taxon>
        <taxon>Streptophyta</taxon>
        <taxon>Embryophyta</taxon>
        <taxon>Tracheophyta</taxon>
        <taxon>Spermatophyta</taxon>
        <taxon>Magnoliopsida</taxon>
        <taxon>eudicotyledons</taxon>
        <taxon>Gunneridae</taxon>
        <taxon>Pentapetalae</taxon>
        <taxon>rosids</taxon>
        <taxon>fabids</taxon>
        <taxon>Fabales</taxon>
        <taxon>Fabaceae</taxon>
        <taxon>Papilionoideae</taxon>
        <taxon>50 kb inversion clade</taxon>
        <taxon>NPAAA clade</taxon>
        <taxon>Hologalegina</taxon>
        <taxon>IRL clade</taxon>
        <taxon>Trifolieae</taxon>
        <taxon>Trifolium</taxon>
    </lineage>
</organism>
<comment type="caution">
    <text evidence="2">The sequence shown here is derived from an EMBL/GenBank/DDBJ whole genome shotgun (WGS) entry which is preliminary data.</text>
</comment>
<reference evidence="2 3" key="2">
    <citation type="journal article" date="2017" name="Front. Plant Sci.">
        <title>Gene Classification and Mining of Molecular Markers Useful in Red Clover (Trifolium pratense) Breeding.</title>
        <authorList>
            <person name="Istvanek J."/>
            <person name="Dluhosova J."/>
            <person name="Dluhos P."/>
            <person name="Patkova L."/>
            <person name="Nedelnik J."/>
            <person name="Repkova J."/>
        </authorList>
    </citation>
    <scope>NUCLEOTIDE SEQUENCE [LARGE SCALE GENOMIC DNA]</scope>
    <source>
        <strain evidence="3">cv. Tatra</strain>
        <tissue evidence="2">Young leaves</tissue>
    </source>
</reference>
<dbReference type="AlphaFoldDB" id="A0A2K3KRI6"/>
<feature type="region of interest" description="Disordered" evidence="1">
    <location>
        <begin position="1"/>
        <end position="39"/>
    </location>
</feature>
<reference evidence="2 3" key="1">
    <citation type="journal article" date="2014" name="Am. J. Bot.">
        <title>Genome assembly and annotation for red clover (Trifolium pratense; Fabaceae).</title>
        <authorList>
            <person name="Istvanek J."/>
            <person name="Jaros M."/>
            <person name="Krenek A."/>
            <person name="Repkova J."/>
        </authorList>
    </citation>
    <scope>NUCLEOTIDE SEQUENCE [LARGE SCALE GENOMIC DNA]</scope>
    <source>
        <strain evidence="3">cv. Tatra</strain>
        <tissue evidence="2">Young leaves</tissue>
    </source>
</reference>
<evidence type="ECO:0000313" key="2">
    <source>
        <dbReference type="EMBL" id="PNX68894.1"/>
    </source>
</evidence>
<dbReference type="EMBL" id="ASHM01236726">
    <property type="protein sequence ID" value="PNX68894.1"/>
    <property type="molecule type" value="Genomic_DNA"/>
</dbReference>
<evidence type="ECO:0000256" key="1">
    <source>
        <dbReference type="SAM" id="MobiDB-lite"/>
    </source>
</evidence>
<sequence>MSMDNKTTSVSKTNENEKQPSLLSSGGMNEKDQPPCSSV</sequence>
<accession>A0A2K3KRI6</accession>
<proteinExistence type="predicted"/>
<feature type="compositionally biased region" description="Polar residues" evidence="1">
    <location>
        <begin position="1"/>
        <end position="27"/>
    </location>
</feature>
<dbReference type="Proteomes" id="UP000236291">
    <property type="component" value="Unassembled WGS sequence"/>
</dbReference>
<gene>
    <name evidence="2" type="ORF">L195_g064189</name>
</gene>